<dbReference type="PANTHER" id="PTHR30055:SF146">
    <property type="entry name" value="HTH-TYPE TRANSCRIPTIONAL DUAL REGULATOR CECR"/>
    <property type="match status" value="1"/>
</dbReference>
<dbReference type="InterPro" id="IPR001647">
    <property type="entry name" value="HTH_TetR"/>
</dbReference>
<evidence type="ECO:0000256" key="2">
    <source>
        <dbReference type="PROSITE-ProRule" id="PRU00335"/>
    </source>
</evidence>
<evidence type="ECO:0000313" key="5">
    <source>
        <dbReference type="Proteomes" id="UP000287447"/>
    </source>
</evidence>
<feature type="domain" description="HTH tetR-type" evidence="3">
    <location>
        <begin position="16"/>
        <end position="76"/>
    </location>
</feature>
<dbReference type="InterPro" id="IPR039536">
    <property type="entry name" value="TetR_C_Proteobacteria"/>
</dbReference>
<dbReference type="OrthoDB" id="5292901at2"/>
<reference evidence="5" key="1">
    <citation type="submission" date="2019-01" db="EMBL/GenBank/DDBJ databases">
        <title>Gri0909 isolated from a small marine red alga.</title>
        <authorList>
            <person name="Kim J."/>
            <person name="Jeong S.E."/>
            <person name="Jeon C.O."/>
        </authorList>
    </citation>
    <scope>NUCLEOTIDE SEQUENCE [LARGE SCALE GENOMIC DNA]</scope>
    <source>
        <strain evidence="5">Gri0909</strain>
    </source>
</reference>
<dbReference type="Gene3D" id="1.10.357.10">
    <property type="entry name" value="Tetracycline Repressor, domain 2"/>
    <property type="match status" value="1"/>
</dbReference>
<accession>A0A3S2W902</accession>
<proteinExistence type="predicted"/>
<dbReference type="AlphaFoldDB" id="A0A3S2W902"/>
<dbReference type="Pfam" id="PF00440">
    <property type="entry name" value="TetR_N"/>
    <property type="match status" value="1"/>
</dbReference>
<dbReference type="EMBL" id="SADE01000002">
    <property type="protein sequence ID" value="RVU36149.1"/>
    <property type="molecule type" value="Genomic_DNA"/>
</dbReference>
<dbReference type="InterPro" id="IPR050109">
    <property type="entry name" value="HTH-type_TetR-like_transc_reg"/>
</dbReference>
<gene>
    <name evidence="4" type="ORF">EOI86_13050</name>
</gene>
<sequence>MDATAERRPSETPKQAERRERIEKAAYEVLEEVGYNSASLLVIAKRASASNETLYKWYGNKQGLFRALVESNAKQAATLLEGALAGDGKPLETLAQLGPVLLSLVTSGRAVVLNRAAAGDVSDTGTLGRSIAEAGRDTIAPLLRSLLLRARHAGEIEFDTPEDAAETYFHLLIGDLQIRRVIGAIDALTEVEIQSRSDRAYRKFLTLYGPGGKRGDG</sequence>
<name>A0A3S2W902_9PROT</name>
<keyword evidence="5" id="KW-1185">Reference proteome</keyword>
<evidence type="ECO:0000313" key="4">
    <source>
        <dbReference type="EMBL" id="RVU36149.1"/>
    </source>
</evidence>
<dbReference type="SUPFAM" id="SSF46689">
    <property type="entry name" value="Homeodomain-like"/>
    <property type="match status" value="1"/>
</dbReference>
<evidence type="ECO:0000256" key="1">
    <source>
        <dbReference type="ARBA" id="ARBA00023125"/>
    </source>
</evidence>
<dbReference type="Gene3D" id="1.10.10.60">
    <property type="entry name" value="Homeodomain-like"/>
    <property type="match status" value="1"/>
</dbReference>
<organism evidence="4 5">
    <name type="scientific">Hwanghaeella grinnelliae</name>
    <dbReference type="NCBI Taxonomy" id="2500179"/>
    <lineage>
        <taxon>Bacteria</taxon>
        <taxon>Pseudomonadati</taxon>
        <taxon>Pseudomonadota</taxon>
        <taxon>Alphaproteobacteria</taxon>
        <taxon>Rhodospirillales</taxon>
        <taxon>Rhodospirillaceae</taxon>
        <taxon>Hwanghaeella</taxon>
    </lineage>
</organism>
<evidence type="ECO:0000259" key="3">
    <source>
        <dbReference type="PROSITE" id="PS50977"/>
    </source>
</evidence>
<dbReference type="Proteomes" id="UP000287447">
    <property type="component" value="Unassembled WGS sequence"/>
</dbReference>
<dbReference type="PROSITE" id="PS50977">
    <property type="entry name" value="HTH_TETR_2"/>
    <property type="match status" value="1"/>
</dbReference>
<dbReference type="InterPro" id="IPR009057">
    <property type="entry name" value="Homeodomain-like_sf"/>
</dbReference>
<dbReference type="Pfam" id="PF14246">
    <property type="entry name" value="TetR_C_7"/>
    <property type="match status" value="1"/>
</dbReference>
<dbReference type="PRINTS" id="PR00455">
    <property type="entry name" value="HTHTETR"/>
</dbReference>
<dbReference type="GO" id="GO:0003700">
    <property type="term" value="F:DNA-binding transcription factor activity"/>
    <property type="evidence" value="ECO:0007669"/>
    <property type="project" value="TreeGrafter"/>
</dbReference>
<feature type="DNA-binding region" description="H-T-H motif" evidence="2">
    <location>
        <begin position="39"/>
        <end position="58"/>
    </location>
</feature>
<comment type="caution">
    <text evidence="4">The sequence shown here is derived from an EMBL/GenBank/DDBJ whole genome shotgun (WGS) entry which is preliminary data.</text>
</comment>
<dbReference type="PANTHER" id="PTHR30055">
    <property type="entry name" value="HTH-TYPE TRANSCRIPTIONAL REGULATOR RUTR"/>
    <property type="match status" value="1"/>
</dbReference>
<dbReference type="RefSeq" id="WP_127765625.1">
    <property type="nucleotide sequence ID" value="NZ_SADE01000002.1"/>
</dbReference>
<protein>
    <submittedName>
        <fullName evidence="4">TetR/AcrR family transcriptional regulator</fullName>
    </submittedName>
</protein>
<dbReference type="GO" id="GO:0000976">
    <property type="term" value="F:transcription cis-regulatory region binding"/>
    <property type="evidence" value="ECO:0007669"/>
    <property type="project" value="TreeGrafter"/>
</dbReference>
<keyword evidence="1 2" id="KW-0238">DNA-binding</keyword>